<name>A0A1I8FFH7_9PLAT</name>
<accession>A0A1I8FFH7</accession>
<organism evidence="8 9">
    <name type="scientific">Macrostomum lignano</name>
    <dbReference type="NCBI Taxonomy" id="282301"/>
    <lineage>
        <taxon>Eukaryota</taxon>
        <taxon>Metazoa</taxon>
        <taxon>Spiralia</taxon>
        <taxon>Lophotrochozoa</taxon>
        <taxon>Platyhelminthes</taxon>
        <taxon>Rhabditophora</taxon>
        <taxon>Macrostomorpha</taxon>
        <taxon>Macrostomida</taxon>
        <taxon>Macrostomidae</taxon>
        <taxon>Macrostomum</taxon>
    </lineage>
</organism>
<keyword evidence="5 7" id="KW-1133">Transmembrane helix</keyword>
<reference evidence="9" key="1">
    <citation type="submission" date="2016-11" db="UniProtKB">
        <authorList>
            <consortium name="WormBaseParasite"/>
        </authorList>
    </citation>
    <scope>IDENTIFICATION</scope>
</reference>
<dbReference type="GO" id="GO:0016020">
    <property type="term" value="C:membrane"/>
    <property type="evidence" value="ECO:0007669"/>
    <property type="project" value="UniProtKB-SubCell"/>
</dbReference>
<evidence type="ECO:0000313" key="9">
    <source>
        <dbReference type="WBParaSite" id="maker-unitig_31851-snap-gene-0.2-mRNA-1"/>
    </source>
</evidence>
<sequence length="628" mass="69185">VNSFSSLNTRTSEPWFFTHVSNCLHRLRRDTFCFEVMRFFGTTTLDTMPRSSLTSSDIVVLLMSCSRASRRIDLRGFRLTFARTAATVFFVLFVLGRPPPCLLVTSPVSFSSFLTVKILFLLTLSTSLMSLVDFPAQTPTFQQELAVLIGLLAVCVLHANVHYGCNVVNQMLDHFKLRAFVIESPQKKSKSPMKPFHSLLLLCCAPRRCSARAGGRRAVQSEGRPRCRCNVNKLPVCPAGHHCAQVNEASASLLDGEPHGATSPCSTSGSARTPADKGAVQQAAVCGGPGAAAHTAPVRTCTDFEFRGRTGRHFLCALRWPPGRRRAFRARYSARCSLWTQTSSFRFYFSGQRIVFVRGVNAGERRTVVDLAKLQPGSQVAFHLLGGLGSSLTSKVSRTRAKSSKDTSFFPKTLEIHWLVQTWRREDEEADEDSDRRLGRRCTTSVFRPPKQQSALHPPPSGWARSFFWPSSPACSVMARLLGLFNVHHHGNINFRPASVLYAFTSGIAGLRVLSNVPAGWGGERWARNVLLTSFLFAFPLFMVWAVVNSCLGLRHHPGAALVHRAAAAVPVAVPRLSRLTILAAWPAKKRAARPGRLPGDPRLVTCANYRDGPCTASSAGFLSFKRL</sequence>
<dbReference type="AlphaFoldDB" id="A0A1I8FFH7"/>
<keyword evidence="8" id="KW-1185">Reference proteome</keyword>
<protein>
    <submittedName>
        <fullName evidence="9">Transmembrane 9 superfamily member</fullName>
    </submittedName>
</protein>
<keyword evidence="4" id="KW-0732">Signal</keyword>
<comment type="similarity">
    <text evidence="2">Belongs to the nonaspanin (TM9SF) (TC 9.A.2) family.</text>
</comment>
<feature type="transmembrane region" description="Helical" evidence="7">
    <location>
        <begin position="76"/>
        <end position="96"/>
    </location>
</feature>
<evidence type="ECO:0000256" key="7">
    <source>
        <dbReference type="SAM" id="Phobius"/>
    </source>
</evidence>
<feature type="transmembrane region" description="Helical" evidence="7">
    <location>
        <begin position="144"/>
        <end position="163"/>
    </location>
</feature>
<evidence type="ECO:0000256" key="3">
    <source>
        <dbReference type="ARBA" id="ARBA00022692"/>
    </source>
</evidence>
<dbReference type="InterPro" id="IPR004240">
    <property type="entry name" value="EMP70"/>
</dbReference>
<evidence type="ECO:0000256" key="2">
    <source>
        <dbReference type="ARBA" id="ARBA00005227"/>
    </source>
</evidence>
<comment type="subcellular location">
    <subcellularLocation>
        <location evidence="1">Membrane</location>
        <topology evidence="1">Multi-pass membrane protein</topology>
    </subcellularLocation>
</comment>
<proteinExistence type="inferred from homology"/>
<evidence type="ECO:0000313" key="8">
    <source>
        <dbReference type="Proteomes" id="UP000095280"/>
    </source>
</evidence>
<evidence type="ECO:0000256" key="5">
    <source>
        <dbReference type="ARBA" id="ARBA00022989"/>
    </source>
</evidence>
<keyword evidence="6 7" id="KW-0472">Membrane</keyword>
<evidence type="ECO:0000256" key="4">
    <source>
        <dbReference type="ARBA" id="ARBA00022729"/>
    </source>
</evidence>
<keyword evidence="3 7" id="KW-0812">Transmembrane</keyword>
<feature type="transmembrane region" description="Helical" evidence="7">
    <location>
        <begin position="108"/>
        <end position="132"/>
    </location>
</feature>
<dbReference type="Proteomes" id="UP000095280">
    <property type="component" value="Unplaced"/>
</dbReference>
<evidence type="ECO:0000256" key="1">
    <source>
        <dbReference type="ARBA" id="ARBA00004141"/>
    </source>
</evidence>
<dbReference type="Pfam" id="PF02990">
    <property type="entry name" value="EMP70"/>
    <property type="match status" value="1"/>
</dbReference>
<evidence type="ECO:0000256" key="6">
    <source>
        <dbReference type="ARBA" id="ARBA00023136"/>
    </source>
</evidence>
<dbReference type="WBParaSite" id="maker-unitig_31851-snap-gene-0.2-mRNA-1">
    <property type="protein sequence ID" value="maker-unitig_31851-snap-gene-0.2-mRNA-1"/>
    <property type="gene ID" value="maker-unitig_31851-snap-gene-0.2"/>
</dbReference>